<keyword evidence="1" id="KW-1133">Transmembrane helix</keyword>
<keyword evidence="1" id="KW-0472">Membrane</keyword>
<organism evidence="2">
    <name type="scientific">marine metagenome</name>
    <dbReference type="NCBI Taxonomy" id="408172"/>
    <lineage>
        <taxon>unclassified sequences</taxon>
        <taxon>metagenomes</taxon>
        <taxon>ecological metagenomes</taxon>
    </lineage>
</organism>
<keyword evidence="1" id="KW-0812">Transmembrane</keyword>
<evidence type="ECO:0000313" key="2">
    <source>
        <dbReference type="EMBL" id="SVE19130.1"/>
    </source>
</evidence>
<sequence length="127" mass="14563">MKLSWEGIIITQVILMVVGVLMLGGCAGNKVKPESKVVIQKVIEKKLPLNIANPTPLELDHIQWIIVTEENVDEIWQQIKDDNEGVALFALRHGDYETLAMNIAEIRQLIGEYVIILKQYKEYYEEK</sequence>
<dbReference type="PROSITE" id="PS51257">
    <property type="entry name" value="PROKAR_LIPOPROTEIN"/>
    <property type="match status" value="1"/>
</dbReference>
<dbReference type="EMBL" id="UINC01200307">
    <property type="protein sequence ID" value="SVE19130.1"/>
    <property type="molecule type" value="Genomic_DNA"/>
</dbReference>
<reference evidence="2" key="1">
    <citation type="submission" date="2018-05" db="EMBL/GenBank/DDBJ databases">
        <authorList>
            <person name="Lanie J.A."/>
            <person name="Ng W.-L."/>
            <person name="Kazmierczak K.M."/>
            <person name="Andrzejewski T.M."/>
            <person name="Davidsen T.M."/>
            <person name="Wayne K.J."/>
            <person name="Tettelin H."/>
            <person name="Glass J.I."/>
            <person name="Rusch D."/>
            <person name="Podicherti R."/>
            <person name="Tsui H.-C.T."/>
            <person name="Winkler M.E."/>
        </authorList>
    </citation>
    <scope>NUCLEOTIDE SEQUENCE</scope>
</reference>
<name>A0A383BH61_9ZZZZ</name>
<gene>
    <name evidence="2" type="ORF">METZ01_LOCUS471984</name>
</gene>
<proteinExistence type="predicted"/>
<accession>A0A383BH61</accession>
<dbReference type="AlphaFoldDB" id="A0A383BH61"/>
<protein>
    <submittedName>
        <fullName evidence="2">Uncharacterized protein</fullName>
    </submittedName>
</protein>
<feature type="transmembrane region" description="Helical" evidence="1">
    <location>
        <begin position="6"/>
        <end position="26"/>
    </location>
</feature>
<evidence type="ECO:0000256" key="1">
    <source>
        <dbReference type="SAM" id="Phobius"/>
    </source>
</evidence>